<name>A0A1Q9BTA4_SYMMI</name>
<proteinExistence type="predicted"/>
<feature type="non-terminal residue" evidence="1">
    <location>
        <position position="55"/>
    </location>
</feature>
<accession>A0A1Q9BTA4</accession>
<organism evidence="1 3">
    <name type="scientific">Symbiodinium microadriaticum</name>
    <name type="common">Dinoflagellate</name>
    <name type="synonym">Zooxanthella microadriatica</name>
    <dbReference type="NCBI Taxonomy" id="2951"/>
    <lineage>
        <taxon>Eukaryota</taxon>
        <taxon>Sar</taxon>
        <taxon>Alveolata</taxon>
        <taxon>Dinophyceae</taxon>
        <taxon>Suessiales</taxon>
        <taxon>Symbiodiniaceae</taxon>
        <taxon>Symbiodinium</taxon>
    </lineage>
</organism>
<keyword evidence="3" id="KW-1185">Reference proteome</keyword>
<sequence>MAGCTPLRANLTSETGSKEGCQAYGLRPIAYCLLCLKVAPTEGSPWPKELTAALG</sequence>
<dbReference type="AlphaFoldDB" id="A0A1Q9BTA4"/>
<evidence type="ECO:0000313" key="2">
    <source>
        <dbReference type="EMBL" id="OLP73925.1"/>
    </source>
</evidence>
<gene>
    <name evidence="2" type="ORF">AK812_SmicGene46684</name>
    <name evidence="1" type="ORF">AK812_SmicGene46708</name>
</gene>
<evidence type="ECO:0000313" key="1">
    <source>
        <dbReference type="EMBL" id="OLP73906.1"/>
    </source>
</evidence>
<reference evidence="1 3" key="1">
    <citation type="submission" date="2016-02" db="EMBL/GenBank/DDBJ databases">
        <title>Genome analysis of coral dinoflagellate symbionts highlights evolutionary adaptations to a symbiotic lifestyle.</title>
        <authorList>
            <person name="Aranda M."/>
            <person name="Li Y."/>
            <person name="Liew Y.J."/>
            <person name="Baumgarten S."/>
            <person name="Simakov O."/>
            <person name="Wilson M."/>
            <person name="Piel J."/>
            <person name="Ashoor H."/>
            <person name="Bougouffa S."/>
            <person name="Bajic V.B."/>
            <person name="Ryu T."/>
            <person name="Ravasi T."/>
            <person name="Bayer T."/>
            <person name="Micklem G."/>
            <person name="Kim H."/>
            <person name="Bhak J."/>
            <person name="Lajeunesse T.C."/>
            <person name="Voolstra C.R."/>
        </authorList>
    </citation>
    <scope>NUCLEOTIDE SEQUENCE [LARGE SCALE GENOMIC DNA]</scope>
    <source>
        <strain evidence="1 3">CCMP2467</strain>
    </source>
</reference>
<dbReference type="EMBL" id="LSRX01004560">
    <property type="protein sequence ID" value="OLP73906.1"/>
    <property type="molecule type" value="Genomic_DNA"/>
</dbReference>
<dbReference type="Proteomes" id="UP000186817">
    <property type="component" value="Unassembled WGS sequence"/>
</dbReference>
<comment type="caution">
    <text evidence="1">The sequence shown here is derived from an EMBL/GenBank/DDBJ whole genome shotgun (WGS) entry which is preliminary data.</text>
</comment>
<protein>
    <submittedName>
        <fullName evidence="1">Uncharacterized protein</fullName>
    </submittedName>
</protein>
<dbReference type="EMBL" id="LSRX01004527">
    <property type="protein sequence ID" value="OLP73925.1"/>
    <property type="molecule type" value="Genomic_DNA"/>
</dbReference>
<evidence type="ECO:0000313" key="3">
    <source>
        <dbReference type="Proteomes" id="UP000186817"/>
    </source>
</evidence>